<proteinExistence type="inferred from homology"/>
<evidence type="ECO:0000256" key="9">
    <source>
        <dbReference type="PROSITE-ProRule" id="PRU00284"/>
    </source>
</evidence>
<evidence type="ECO:0000256" key="7">
    <source>
        <dbReference type="ARBA" id="ARBA00023224"/>
    </source>
</evidence>
<dbReference type="PANTHER" id="PTHR32089:SF112">
    <property type="entry name" value="LYSOZYME-LIKE PROTEIN-RELATED"/>
    <property type="match status" value="1"/>
</dbReference>
<feature type="domain" description="Methyl-accepting transducer" evidence="11">
    <location>
        <begin position="416"/>
        <end position="645"/>
    </location>
</feature>
<keyword evidence="7 9" id="KW-0807">Transducer</keyword>
<protein>
    <recommendedName>
        <fullName evidence="15">Methyl-accepting chemotaxis protein</fullName>
    </recommendedName>
</protein>
<evidence type="ECO:0000256" key="2">
    <source>
        <dbReference type="ARBA" id="ARBA00022475"/>
    </source>
</evidence>
<dbReference type="EMBL" id="CDNC01000045">
    <property type="protein sequence ID" value="CEM62800.1"/>
    <property type="molecule type" value="Genomic_DNA"/>
</dbReference>
<accession>A0A0B7H0M6</accession>
<evidence type="ECO:0000313" key="14">
    <source>
        <dbReference type="Proteomes" id="UP000042527"/>
    </source>
</evidence>
<dbReference type="GO" id="GO:0006935">
    <property type="term" value="P:chemotaxis"/>
    <property type="evidence" value="ECO:0007669"/>
    <property type="project" value="UniProtKB-KW"/>
</dbReference>
<dbReference type="Proteomes" id="UP000042527">
    <property type="component" value="Unassembled WGS sequence"/>
</dbReference>
<comment type="subcellular location">
    <subcellularLocation>
        <location evidence="1">Cell membrane</location>
        <topology evidence="1">Multi-pass membrane protein</topology>
    </subcellularLocation>
</comment>
<keyword evidence="6 10" id="KW-0472">Membrane</keyword>
<keyword evidence="2" id="KW-1003">Cell membrane</keyword>
<dbReference type="SMART" id="SM00304">
    <property type="entry name" value="HAMP"/>
    <property type="match status" value="1"/>
</dbReference>
<dbReference type="GeneID" id="57751816"/>
<dbReference type="PRINTS" id="PR00260">
    <property type="entry name" value="CHEMTRNSDUCR"/>
</dbReference>
<evidence type="ECO:0000256" key="6">
    <source>
        <dbReference type="ARBA" id="ARBA00023136"/>
    </source>
</evidence>
<dbReference type="InterPro" id="IPR003660">
    <property type="entry name" value="HAMP_dom"/>
</dbReference>
<evidence type="ECO:0000259" key="11">
    <source>
        <dbReference type="PROSITE" id="PS50111"/>
    </source>
</evidence>
<dbReference type="Gene3D" id="6.10.340.10">
    <property type="match status" value="1"/>
</dbReference>
<dbReference type="Pfam" id="PF00015">
    <property type="entry name" value="MCPsignal"/>
    <property type="match status" value="1"/>
</dbReference>
<dbReference type="Pfam" id="PF02743">
    <property type="entry name" value="dCache_1"/>
    <property type="match status" value="1"/>
</dbReference>
<evidence type="ECO:0000256" key="3">
    <source>
        <dbReference type="ARBA" id="ARBA00022500"/>
    </source>
</evidence>
<evidence type="ECO:0000256" key="4">
    <source>
        <dbReference type="ARBA" id="ARBA00022692"/>
    </source>
</evidence>
<sequence>MTIQKKIILTTTIVCFLCATVIGANILIISTRNLEKNINASNALSANNLTLQIDSRFSEILTQIDLIIKLMVEFDLYTYEDLTSYLVYLRKEYPENDFCLAFENELFANARAWKAPADFIATNRPWYTGAEKADGFFITEPYASVSDDGTYVAMGIAKKFKMKNGMNGVFNDDILLDAFFAILDDFQLEMNGYVFLIDDAGNLLSHPNEKYHAKIDSQTGKLITTNIKELEDGNKITDILKSASKDRLSNVLVTDYDGVKRFLYFSHSKTTDWTIGIAVSYNEIFAPIRRMLFYCIIILLIFLIIGTIVAFFAAARISRALKKTALLLHNISEQDGDLTVSITPETKDEAADVALAFNKTIAKIRNAMLSIRDNSDGIRTAIENLAEQMNESSVSINQITLTVENVKHQTTAQATSVEETTAASEAIVRTMQGLNDNIEAQSKNIAETRLAVEKMVANVESTTASLQENMKNIVSLQTASEAAKDSTVKVSELMKTINESSAVLLEASTIIQSVADQTNLLSMNAAIETAHAGDSERGFAVVAGEIRKLAEESSTQSKSISSVLKNLKTQIVDVSQIIKNSETIFNDIFSLSKKIWGQEDSAVQTMQEQGRENRQVLNSIADVAELTYQVRNNSDEVLTGSEQISNEMQGLSKMTEALRTAMEEVATATKSINSSLQQINNITQQNKERVVTLNSEIEKFKV</sequence>
<dbReference type="GO" id="GO:0007165">
    <property type="term" value="P:signal transduction"/>
    <property type="evidence" value="ECO:0007669"/>
    <property type="project" value="UniProtKB-KW"/>
</dbReference>
<dbReference type="RefSeq" id="WP_044634919.1">
    <property type="nucleotide sequence ID" value="NZ_CDNC01000045.1"/>
</dbReference>
<name>A0A0B7H0M6_TREPH</name>
<keyword evidence="14" id="KW-1185">Reference proteome</keyword>
<dbReference type="Gene3D" id="3.30.450.20">
    <property type="entry name" value="PAS domain"/>
    <property type="match status" value="1"/>
</dbReference>
<gene>
    <name evidence="13" type="ORF">TPHV1_50060</name>
</gene>
<dbReference type="InterPro" id="IPR033479">
    <property type="entry name" value="dCache_1"/>
</dbReference>
<evidence type="ECO:0000256" key="1">
    <source>
        <dbReference type="ARBA" id="ARBA00004651"/>
    </source>
</evidence>
<evidence type="ECO:0000256" key="8">
    <source>
        <dbReference type="ARBA" id="ARBA00029447"/>
    </source>
</evidence>
<dbReference type="CDD" id="cd12912">
    <property type="entry name" value="PDC2_MCP_like"/>
    <property type="match status" value="1"/>
</dbReference>
<dbReference type="Gene3D" id="1.10.287.950">
    <property type="entry name" value="Methyl-accepting chemotaxis protein"/>
    <property type="match status" value="1"/>
</dbReference>
<dbReference type="PROSITE" id="PS50885">
    <property type="entry name" value="HAMP"/>
    <property type="match status" value="1"/>
</dbReference>
<dbReference type="SUPFAM" id="SSF58104">
    <property type="entry name" value="Methyl-accepting chemotaxis protein (MCP) signaling domain"/>
    <property type="match status" value="1"/>
</dbReference>
<evidence type="ECO:0000313" key="13">
    <source>
        <dbReference type="EMBL" id="CEM62800.1"/>
    </source>
</evidence>
<comment type="similarity">
    <text evidence="8">Belongs to the methyl-accepting chemotaxis (MCP) protein family.</text>
</comment>
<keyword evidence="3" id="KW-0145">Chemotaxis</keyword>
<evidence type="ECO:0008006" key="15">
    <source>
        <dbReference type="Google" id="ProtNLM"/>
    </source>
</evidence>
<feature type="transmembrane region" description="Helical" evidence="10">
    <location>
        <begin position="291"/>
        <end position="314"/>
    </location>
</feature>
<dbReference type="GO" id="GO:0004888">
    <property type="term" value="F:transmembrane signaling receptor activity"/>
    <property type="evidence" value="ECO:0007669"/>
    <property type="project" value="InterPro"/>
</dbReference>
<dbReference type="CDD" id="cd18773">
    <property type="entry name" value="PDC1_HK_sensor"/>
    <property type="match status" value="1"/>
</dbReference>
<dbReference type="SMART" id="SM00283">
    <property type="entry name" value="MA"/>
    <property type="match status" value="1"/>
</dbReference>
<reference evidence="14" key="1">
    <citation type="submission" date="2015-01" db="EMBL/GenBank/DDBJ databases">
        <authorList>
            <person name="Manzoor Shahid"/>
            <person name="Zubair Saima"/>
        </authorList>
    </citation>
    <scope>NUCLEOTIDE SEQUENCE [LARGE SCALE GENOMIC DNA]</scope>
    <source>
        <strain evidence="14">V1</strain>
    </source>
</reference>
<dbReference type="PANTHER" id="PTHR32089">
    <property type="entry name" value="METHYL-ACCEPTING CHEMOTAXIS PROTEIN MCPB"/>
    <property type="match status" value="1"/>
</dbReference>
<dbReference type="PROSITE" id="PS50111">
    <property type="entry name" value="CHEMOTAXIS_TRANSDUC_2"/>
    <property type="match status" value="1"/>
</dbReference>
<feature type="domain" description="HAMP" evidence="12">
    <location>
        <begin position="315"/>
        <end position="369"/>
    </location>
</feature>
<dbReference type="OrthoDB" id="9814363at2"/>
<dbReference type="AlphaFoldDB" id="A0A0B7H0M6"/>
<keyword evidence="4 10" id="KW-0812">Transmembrane</keyword>
<keyword evidence="5 10" id="KW-1133">Transmembrane helix</keyword>
<evidence type="ECO:0000256" key="5">
    <source>
        <dbReference type="ARBA" id="ARBA00022989"/>
    </source>
</evidence>
<evidence type="ECO:0000259" key="12">
    <source>
        <dbReference type="PROSITE" id="PS50885"/>
    </source>
</evidence>
<dbReference type="Pfam" id="PF00672">
    <property type="entry name" value="HAMP"/>
    <property type="match status" value="1"/>
</dbReference>
<organism evidence="13 14">
    <name type="scientific">Treponema phagedenis</name>
    <dbReference type="NCBI Taxonomy" id="162"/>
    <lineage>
        <taxon>Bacteria</taxon>
        <taxon>Pseudomonadati</taxon>
        <taxon>Spirochaetota</taxon>
        <taxon>Spirochaetia</taxon>
        <taxon>Spirochaetales</taxon>
        <taxon>Treponemataceae</taxon>
        <taxon>Treponema</taxon>
    </lineage>
</organism>
<evidence type="ECO:0000256" key="10">
    <source>
        <dbReference type="SAM" id="Phobius"/>
    </source>
</evidence>
<dbReference type="InterPro" id="IPR004089">
    <property type="entry name" value="MCPsignal_dom"/>
</dbReference>
<dbReference type="GO" id="GO:0005886">
    <property type="term" value="C:plasma membrane"/>
    <property type="evidence" value="ECO:0007669"/>
    <property type="project" value="UniProtKB-SubCell"/>
</dbReference>
<dbReference type="InterPro" id="IPR004090">
    <property type="entry name" value="Chemotax_Me-accpt_rcpt"/>
</dbReference>